<feature type="region of interest" description="Disordered" evidence="1">
    <location>
        <begin position="1"/>
        <end position="27"/>
    </location>
</feature>
<evidence type="ECO:0000313" key="2">
    <source>
        <dbReference type="EMBL" id="CAE0119621.1"/>
    </source>
</evidence>
<sequence length="283" mass="31953">MPTTLPPISKSAPGRVVRLLPPPSQTPNAALEGYRHRIMTERSASLASRLPQEVPLLDAKVRAFMGQRAEARYGNNRSAALGTLQPTPHPAAYEMTPSHDPATSIYHGRQKTQFFYEGGVADCFRDDAEENDRKAGRERIRQLKKAIRDERSARKEMERDAKCSGIIVDSALPRDWFETLDANQQTVWMHRITQHVSKLRPTKDTPIAPVHMALKAQVDLPPGWFETRDVKGKTVWRHIDSTEYSRVRPTGVPSMKYKPFVTGRDAQKPSHLLGFEPKRASGR</sequence>
<dbReference type="EMBL" id="HBHX01036568">
    <property type="protein sequence ID" value="CAE0119621.1"/>
    <property type="molecule type" value="Transcribed_RNA"/>
</dbReference>
<name>A0A7S3F203_9EUKA</name>
<accession>A0A7S3F203</accession>
<organism evidence="2">
    <name type="scientific">Haptolina ericina</name>
    <dbReference type="NCBI Taxonomy" id="156174"/>
    <lineage>
        <taxon>Eukaryota</taxon>
        <taxon>Haptista</taxon>
        <taxon>Haptophyta</taxon>
        <taxon>Prymnesiophyceae</taxon>
        <taxon>Prymnesiales</taxon>
        <taxon>Prymnesiaceae</taxon>
        <taxon>Haptolina</taxon>
    </lineage>
</organism>
<gene>
    <name evidence="2" type="ORF">HERI1096_LOCUS20322</name>
</gene>
<evidence type="ECO:0000256" key="1">
    <source>
        <dbReference type="SAM" id="MobiDB-lite"/>
    </source>
</evidence>
<protein>
    <submittedName>
        <fullName evidence="2">Uncharacterized protein</fullName>
    </submittedName>
</protein>
<dbReference type="AlphaFoldDB" id="A0A7S3F203"/>
<proteinExistence type="predicted"/>
<reference evidence="2" key="1">
    <citation type="submission" date="2021-01" db="EMBL/GenBank/DDBJ databases">
        <authorList>
            <person name="Corre E."/>
            <person name="Pelletier E."/>
            <person name="Niang G."/>
            <person name="Scheremetjew M."/>
            <person name="Finn R."/>
            <person name="Kale V."/>
            <person name="Holt S."/>
            <person name="Cochrane G."/>
            <person name="Meng A."/>
            <person name="Brown T."/>
            <person name="Cohen L."/>
        </authorList>
    </citation>
    <scope>NUCLEOTIDE SEQUENCE</scope>
    <source>
        <strain evidence="2">CCMP281</strain>
    </source>
</reference>